<feature type="compositionally biased region" description="Low complexity" evidence="1">
    <location>
        <begin position="52"/>
        <end position="75"/>
    </location>
</feature>
<gene>
    <name evidence="2" type="ORF">B8V81_3264</name>
</gene>
<feature type="region of interest" description="Disordered" evidence="1">
    <location>
        <begin position="44"/>
        <end position="75"/>
    </location>
</feature>
<reference evidence="2 3" key="1">
    <citation type="submission" date="2017-05" db="EMBL/GenBank/DDBJ databases">
        <title>Functional genome analysis of Paenibacillus pasadenensis strain R16: insights on endophytic life style and antifungal activity.</title>
        <authorList>
            <person name="Passera A."/>
            <person name="Marcolungo L."/>
            <person name="Casati P."/>
            <person name="Brasca M."/>
            <person name="Quaglino F."/>
            <person name="Delledonne M."/>
        </authorList>
    </citation>
    <scope>NUCLEOTIDE SEQUENCE [LARGE SCALE GENOMIC DNA]</scope>
    <source>
        <strain evidence="2 3">R16</strain>
    </source>
</reference>
<evidence type="ECO:0000313" key="2">
    <source>
        <dbReference type="EMBL" id="PLT44833.1"/>
    </source>
</evidence>
<dbReference type="Proteomes" id="UP000234789">
    <property type="component" value="Unassembled WGS sequence"/>
</dbReference>
<protein>
    <submittedName>
        <fullName evidence="2">Uncharacterized protein</fullName>
    </submittedName>
</protein>
<dbReference type="AlphaFoldDB" id="A0A2N5N3C0"/>
<evidence type="ECO:0000256" key="1">
    <source>
        <dbReference type="SAM" id="MobiDB-lite"/>
    </source>
</evidence>
<dbReference type="EMBL" id="NFEZ01000004">
    <property type="protein sequence ID" value="PLT44833.1"/>
    <property type="molecule type" value="Genomic_DNA"/>
</dbReference>
<keyword evidence="3" id="KW-1185">Reference proteome</keyword>
<name>A0A2N5N3C0_9BACL</name>
<sequence length="85" mass="8923">MDMKANWKMFHCLCCGQLLRLEAADKLFQTGFYQASYPLGSCTSCRDAKQASSSGLSTSPGESGSDPGPSSSPSSLLYGCSILSA</sequence>
<organism evidence="2 3">
    <name type="scientific">Paenibacillus pasadenensis</name>
    <dbReference type="NCBI Taxonomy" id="217090"/>
    <lineage>
        <taxon>Bacteria</taxon>
        <taxon>Bacillati</taxon>
        <taxon>Bacillota</taxon>
        <taxon>Bacilli</taxon>
        <taxon>Bacillales</taxon>
        <taxon>Paenibacillaceae</taxon>
        <taxon>Paenibacillus</taxon>
    </lineage>
</organism>
<proteinExistence type="predicted"/>
<accession>A0A2N5N3C0</accession>
<comment type="caution">
    <text evidence="2">The sequence shown here is derived from an EMBL/GenBank/DDBJ whole genome shotgun (WGS) entry which is preliminary data.</text>
</comment>
<dbReference type="RefSeq" id="WP_101808733.1">
    <property type="nucleotide sequence ID" value="NZ_NFEZ01000004.1"/>
</dbReference>
<evidence type="ECO:0000313" key="3">
    <source>
        <dbReference type="Proteomes" id="UP000234789"/>
    </source>
</evidence>